<dbReference type="EMBL" id="JASPKY010000006">
    <property type="protein sequence ID" value="KAK9754633.1"/>
    <property type="molecule type" value="Genomic_DNA"/>
</dbReference>
<organism evidence="1 2">
    <name type="scientific">Popillia japonica</name>
    <name type="common">Japanese beetle</name>
    <dbReference type="NCBI Taxonomy" id="7064"/>
    <lineage>
        <taxon>Eukaryota</taxon>
        <taxon>Metazoa</taxon>
        <taxon>Ecdysozoa</taxon>
        <taxon>Arthropoda</taxon>
        <taxon>Hexapoda</taxon>
        <taxon>Insecta</taxon>
        <taxon>Pterygota</taxon>
        <taxon>Neoptera</taxon>
        <taxon>Endopterygota</taxon>
        <taxon>Coleoptera</taxon>
        <taxon>Polyphaga</taxon>
        <taxon>Scarabaeiformia</taxon>
        <taxon>Scarabaeidae</taxon>
        <taxon>Rutelinae</taxon>
        <taxon>Popillia</taxon>
    </lineage>
</organism>
<protein>
    <submittedName>
        <fullName evidence="1">Uncharacterized protein</fullName>
    </submittedName>
</protein>
<gene>
    <name evidence="1" type="ORF">QE152_g1042</name>
</gene>
<reference evidence="1 2" key="1">
    <citation type="journal article" date="2024" name="BMC Genomics">
        <title>De novo assembly and annotation of Popillia japonica's genome with initial clues to its potential as an invasive pest.</title>
        <authorList>
            <person name="Cucini C."/>
            <person name="Boschi S."/>
            <person name="Funari R."/>
            <person name="Cardaioli E."/>
            <person name="Iannotti N."/>
            <person name="Marturano G."/>
            <person name="Paoli F."/>
            <person name="Bruttini M."/>
            <person name="Carapelli A."/>
            <person name="Frati F."/>
            <person name="Nardi F."/>
        </authorList>
    </citation>
    <scope>NUCLEOTIDE SEQUENCE [LARGE SCALE GENOMIC DNA]</scope>
    <source>
        <strain evidence="1">DMR45628</strain>
    </source>
</reference>
<evidence type="ECO:0000313" key="1">
    <source>
        <dbReference type="EMBL" id="KAK9754633.1"/>
    </source>
</evidence>
<name>A0AAW1N3X4_POPJA</name>
<accession>A0AAW1N3X4</accession>
<keyword evidence="2" id="KW-1185">Reference proteome</keyword>
<dbReference type="Proteomes" id="UP001458880">
    <property type="component" value="Unassembled WGS sequence"/>
</dbReference>
<dbReference type="AlphaFoldDB" id="A0AAW1N3X4"/>
<proteinExistence type="predicted"/>
<evidence type="ECO:0000313" key="2">
    <source>
        <dbReference type="Proteomes" id="UP001458880"/>
    </source>
</evidence>
<sequence>MLGWNRVETCSRSPPMWCIIVKTQLFTNSPFSLKFSNNKPYCLMMSTVANLKLHISHALFVFATVYEGSLKSEMSIIAVIGLTLKTNILKIH</sequence>
<comment type="caution">
    <text evidence="1">The sequence shown here is derived from an EMBL/GenBank/DDBJ whole genome shotgun (WGS) entry which is preliminary data.</text>
</comment>